<reference evidence="8 9" key="1">
    <citation type="submission" date="2024-12" db="EMBL/GenBank/DDBJ databases">
        <title>Forecasting of Potato common scab and diversities of Pathogenic streptomyces spp. in china.</title>
        <authorList>
            <person name="Handique U."/>
            <person name="Wu J."/>
        </authorList>
    </citation>
    <scope>NUCLEOTIDE SEQUENCE [LARGE SCALE GENOMIC DNA]</scope>
    <source>
        <strain evidence="8 9">ZRIMU1585</strain>
    </source>
</reference>
<evidence type="ECO:0000256" key="1">
    <source>
        <dbReference type="ARBA" id="ARBA00004651"/>
    </source>
</evidence>
<dbReference type="EMBL" id="JBJVNE010000009">
    <property type="protein sequence ID" value="MFM9648220.1"/>
    <property type="molecule type" value="Genomic_DNA"/>
</dbReference>
<dbReference type="Proteomes" id="UP001631993">
    <property type="component" value="Unassembled WGS sequence"/>
</dbReference>
<comment type="caution">
    <text evidence="8">The sequence shown here is derived from an EMBL/GenBank/DDBJ whole genome shotgun (WGS) entry which is preliminary data.</text>
</comment>
<keyword evidence="5" id="KW-0046">Antibiotic resistance</keyword>
<dbReference type="RefSeq" id="WP_409097694.1">
    <property type="nucleotide sequence ID" value="NZ_JBJVNE010000009.1"/>
</dbReference>
<dbReference type="Gene3D" id="1.20.1250.20">
    <property type="entry name" value="MFS general substrate transporter like domains"/>
    <property type="match status" value="1"/>
</dbReference>
<feature type="transmembrane region" description="Helical" evidence="6">
    <location>
        <begin position="67"/>
        <end position="93"/>
    </location>
</feature>
<gene>
    <name evidence="8" type="ORF">ACKI1S_18945</name>
</gene>
<name>A0ABW9IIA2_STRGJ</name>
<accession>A0ABW9IIA2</accession>
<keyword evidence="2 6" id="KW-0812">Transmembrane</keyword>
<keyword evidence="4 6" id="KW-0472">Membrane</keyword>
<evidence type="ECO:0000256" key="3">
    <source>
        <dbReference type="ARBA" id="ARBA00022989"/>
    </source>
</evidence>
<dbReference type="InterPro" id="IPR011701">
    <property type="entry name" value="MFS"/>
</dbReference>
<feature type="non-terminal residue" evidence="8">
    <location>
        <position position="1"/>
    </location>
</feature>
<feature type="domain" description="Major facilitator superfamily (MFS) profile" evidence="7">
    <location>
        <begin position="1"/>
        <end position="209"/>
    </location>
</feature>
<keyword evidence="9" id="KW-1185">Reference proteome</keyword>
<evidence type="ECO:0000256" key="6">
    <source>
        <dbReference type="SAM" id="Phobius"/>
    </source>
</evidence>
<evidence type="ECO:0000256" key="5">
    <source>
        <dbReference type="ARBA" id="ARBA00023251"/>
    </source>
</evidence>
<dbReference type="SUPFAM" id="SSF103473">
    <property type="entry name" value="MFS general substrate transporter"/>
    <property type="match status" value="1"/>
</dbReference>
<feature type="transmembrane region" description="Helical" evidence="6">
    <location>
        <begin position="42"/>
        <end position="61"/>
    </location>
</feature>
<dbReference type="PROSITE" id="PS50850">
    <property type="entry name" value="MFS"/>
    <property type="match status" value="1"/>
</dbReference>
<comment type="subcellular location">
    <subcellularLocation>
        <location evidence="1">Cell membrane</location>
        <topology evidence="1">Multi-pass membrane protein</topology>
    </subcellularLocation>
</comment>
<evidence type="ECO:0000256" key="2">
    <source>
        <dbReference type="ARBA" id="ARBA00022692"/>
    </source>
</evidence>
<evidence type="ECO:0000313" key="8">
    <source>
        <dbReference type="EMBL" id="MFM9648220.1"/>
    </source>
</evidence>
<proteinExistence type="predicted"/>
<evidence type="ECO:0000256" key="4">
    <source>
        <dbReference type="ARBA" id="ARBA00023136"/>
    </source>
</evidence>
<feature type="transmembrane region" description="Helical" evidence="6">
    <location>
        <begin position="114"/>
        <end position="131"/>
    </location>
</feature>
<dbReference type="InterPro" id="IPR036259">
    <property type="entry name" value="MFS_trans_sf"/>
</dbReference>
<sequence length="229" mass="23712">FFAVFYTQSVRGYSPLQTGLLMLPLVFAPRARLVVDRFGNKATTTGGMLVIAATLVAFATLDEDTPIWLLEVVFFFMGAGMAHIMTPTSVVIMQSLPREKAGSASALSNTFRQVGGALGIAVLGSVLSAAYRTGIEDKLGAVPAGLRHTAGESIEGTLAVAAKLGPRGESLVGPANDAFLHAMHVTALCGAGVALVGAVVVALFLPGRPKEPDELAKDAELVHGEAGRP</sequence>
<evidence type="ECO:0000259" key="7">
    <source>
        <dbReference type="PROSITE" id="PS50850"/>
    </source>
</evidence>
<evidence type="ECO:0000313" key="9">
    <source>
        <dbReference type="Proteomes" id="UP001631993"/>
    </source>
</evidence>
<feature type="transmembrane region" description="Helical" evidence="6">
    <location>
        <begin position="178"/>
        <end position="205"/>
    </location>
</feature>
<dbReference type="InterPro" id="IPR020846">
    <property type="entry name" value="MFS_dom"/>
</dbReference>
<organism evidence="8 9">
    <name type="scientific">Streptomyces galilaeus</name>
    <dbReference type="NCBI Taxonomy" id="33899"/>
    <lineage>
        <taxon>Bacteria</taxon>
        <taxon>Bacillati</taxon>
        <taxon>Actinomycetota</taxon>
        <taxon>Actinomycetes</taxon>
        <taxon>Kitasatosporales</taxon>
        <taxon>Streptomycetaceae</taxon>
        <taxon>Streptomyces</taxon>
    </lineage>
</organism>
<dbReference type="PANTHER" id="PTHR42718:SF42">
    <property type="entry name" value="EXPORT PROTEIN"/>
    <property type="match status" value="1"/>
</dbReference>
<keyword evidence="3 6" id="KW-1133">Transmembrane helix</keyword>
<protein>
    <submittedName>
        <fullName evidence="8">MFS transporter</fullName>
    </submittedName>
</protein>
<dbReference type="Pfam" id="PF07690">
    <property type="entry name" value="MFS_1"/>
    <property type="match status" value="1"/>
</dbReference>
<dbReference type="PANTHER" id="PTHR42718">
    <property type="entry name" value="MAJOR FACILITATOR SUPERFAMILY MULTIDRUG TRANSPORTER MFSC"/>
    <property type="match status" value="1"/>
</dbReference>